<proteinExistence type="predicted"/>
<evidence type="ECO:0000313" key="2">
    <source>
        <dbReference type="Proteomes" id="UP001209076"/>
    </source>
</evidence>
<sequence>NEVYTLPRSHFIKKVSKEIELVSKQIHKHTTELNHLSDLSLDIPTPTCIQTNQRNHHQVLL</sequence>
<feature type="non-terminal residue" evidence="1">
    <location>
        <position position="1"/>
    </location>
</feature>
<reference evidence="2" key="1">
    <citation type="submission" date="2023-07" db="EMBL/GenBank/DDBJ databases">
        <title>Novel Mycoplasma species identified in domestic and wild animals.</title>
        <authorList>
            <person name="Volokhov D.V."/>
            <person name="Furtak V.A."/>
            <person name="Zagorodnyaya T.A."/>
        </authorList>
    </citation>
    <scope>NUCLEOTIDE SEQUENCE [LARGE SCALE GENOMIC DNA]</scope>
    <source>
        <strain evidence="2">92-19</strain>
    </source>
</reference>
<comment type="caution">
    <text evidence="1">The sequence shown here is derived from an EMBL/GenBank/DDBJ whole genome shotgun (WGS) entry which is preliminary data.</text>
</comment>
<gene>
    <name evidence="1" type="ORF">N7603_06130</name>
</gene>
<organism evidence="1 2">
    <name type="scientific">Paracholeplasma vituli</name>
    <dbReference type="NCBI Taxonomy" id="69473"/>
    <lineage>
        <taxon>Bacteria</taxon>
        <taxon>Bacillati</taxon>
        <taxon>Mycoplasmatota</taxon>
        <taxon>Mollicutes</taxon>
        <taxon>Acholeplasmatales</taxon>
        <taxon>Acholeplasmataceae</taxon>
        <taxon>Paracholeplasma</taxon>
    </lineage>
</organism>
<evidence type="ECO:0000313" key="1">
    <source>
        <dbReference type="EMBL" id="MCU0105231.1"/>
    </source>
</evidence>
<keyword evidence="2" id="KW-1185">Reference proteome</keyword>
<accession>A0ABT2PW90</accession>
<dbReference type="EMBL" id="JAOEGN010000011">
    <property type="protein sequence ID" value="MCU0105231.1"/>
    <property type="molecule type" value="Genomic_DNA"/>
</dbReference>
<dbReference type="Proteomes" id="UP001209076">
    <property type="component" value="Unassembled WGS sequence"/>
</dbReference>
<name>A0ABT2PW90_9MOLU</name>
<protein>
    <submittedName>
        <fullName evidence="1">Uncharacterized protein</fullName>
    </submittedName>
</protein>
<dbReference type="RefSeq" id="WP_262096506.1">
    <property type="nucleotide sequence ID" value="NZ_JAOEGN010000011.1"/>
</dbReference>